<comment type="similarity">
    <text evidence="3 17">Belongs to the glycosyltransferase 13 family.</text>
</comment>
<evidence type="ECO:0000256" key="6">
    <source>
        <dbReference type="ARBA" id="ARBA00022692"/>
    </source>
</evidence>
<proteinExistence type="inferred from homology"/>
<reference evidence="18" key="1">
    <citation type="submission" date="2017-02" db="UniProtKB">
        <authorList>
            <consortium name="WormBaseParasite"/>
        </authorList>
    </citation>
    <scope>IDENTIFICATION</scope>
</reference>
<dbReference type="WBParaSite" id="ASIM_0000835601-mRNA-1">
    <property type="protein sequence ID" value="ASIM_0000835601-mRNA-1"/>
    <property type="gene ID" value="ASIM_0000835601"/>
</dbReference>
<dbReference type="GO" id="GO:0000139">
    <property type="term" value="C:Golgi membrane"/>
    <property type="evidence" value="ECO:0007669"/>
    <property type="project" value="UniProtKB-SubCell"/>
</dbReference>
<dbReference type="GO" id="GO:0030145">
    <property type="term" value="F:manganese ion binding"/>
    <property type="evidence" value="ECO:0007669"/>
    <property type="project" value="UniProtKB-UniRule"/>
</dbReference>
<evidence type="ECO:0000256" key="14">
    <source>
        <dbReference type="ARBA" id="ARBA00038949"/>
    </source>
</evidence>
<dbReference type="Gene3D" id="3.90.550.10">
    <property type="entry name" value="Spore Coat Polysaccharide Biosynthesis Protein SpsA, Chain A"/>
    <property type="match status" value="1"/>
</dbReference>
<evidence type="ECO:0000256" key="3">
    <source>
        <dbReference type="ARBA" id="ARBA00006492"/>
    </source>
</evidence>
<name>A0A0M3JL29_ANISI</name>
<evidence type="ECO:0000256" key="16">
    <source>
        <dbReference type="ARBA" id="ARBA00049421"/>
    </source>
</evidence>
<keyword evidence="10 17" id="KW-0333">Golgi apparatus</keyword>
<evidence type="ECO:0000256" key="17">
    <source>
        <dbReference type="RuleBase" id="RU368119"/>
    </source>
</evidence>
<dbReference type="PANTHER" id="PTHR10468">
    <property type="entry name" value="PROTEIN O-LINKED-MANNOSE BETA-1,2-N-ACETYLGLUCOSAMINYLTRANSFERASE 1/ALPHA-1,3-MANNOSYL-GLYCOPROTEIN 2-BETA-N-ACETYLGLUCOSAMINYLTRANSFERASE"/>
    <property type="match status" value="1"/>
</dbReference>
<dbReference type="PANTHER" id="PTHR10468:SF0">
    <property type="entry name" value="ALPHA-1,3-MANNOSYL-GLYCOPROTEIN 2-BETA-N-ACETYLGLUCOSAMINYLTRANSFERASE"/>
    <property type="match status" value="1"/>
</dbReference>
<keyword evidence="7 17" id="KW-0479">Metal-binding</keyword>
<keyword evidence="11" id="KW-0472">Membrane</keyword>
<dbReference type="InterPro" id="IPR029044">
    <property type="entry name" value="Nucleotide-diphossugar_trans"/>
</dbReference>
<evidence type="ECO:0000256" key="8">
    <source>
        <dbReference type="ARBA" id="ARBA00022968"/>
    </source>
</evidence>
<comment type="subcellular location">
    <subcellularLocation>
        <location evidence="1 17">Golgi apparatus membrane</location>
        <topology evidence="1 17">Single-pass type II membrane protein</topology>
    </subcellularLocation>
</comment>
<evidence type="ECO:0000313" key="18">
    <source>
        <dbReference type="WBParaSite" id="ASIM_0000835601-mRNA-1"/>
    </source>
</evidence>
<comment type="catalytic activity">
    <reaction evidence="16 17">
        <text>N(4)-(alpha-D-Man-(1-&gt;3)-[alpha-D-Man-(1-&gt;3)-[alpha-D-Man-(1-&gt;6)]-alpha-D-Man-(1-&gt;6)]-beta-D-Man-(1-&gt;4)-beta-D-GlcNAc-(1-&gt;4)-beta-D-GlcNAc)-L-asparaginyl-[protein] (N-glucan mannose isomer 5A1,2) + UDP-N-acetyl-alpha-D-glucosamine = N(4)-{beta-D-GlcNAc-(1-&gt;2)-alpha-D-Man-(1-&gt;3)-[alpha-D-Man-(1-&gt;3)-[alpha-D-Man-(1-&gt;6)]-alpha-D-Man-(1-&gt;6)]-beta-D-Man-(1-&gt;4)-beta-D-GlcNAc-(1-&gt;4)-beta-D-GlcNAc}-L-asparaginyl-[protein] + UDP + H(+)</text>
        <dbReference type="Rhea" id="RHEA:11456"/>
        <dbReference type="Rhea" id="RHEA-COMP:14367"/>
        <dbReference type="Rhea" id="RHEA-COMP:14368"/>
        <dbReference type="ChEBI" id="CHEBI:15378"/>
        <dbReference type="ChEBI" id="CHEBI:57705"/>
        <dbReference type="ChEBI" id="CHEBI:58223"/>
        <dbReference type="ChEBI" id="CHEBI:59087"/>
        <dbReference type="ChEBI" id="CHEBI:60625"/>
        <dbReference type="EC" id="2.4.1.101"/>
    </reaction>
</comment>
<sequence length="57" mass="6685">LTVDLWRELSAKWPLTYWDDWLRRQDVRQGRVCIRPEVSRTAHNNKVAGKGTSGYVV</sequence>
<accession>A0A0M3JL29</accession>
<organism evidence="18">
    <name type="scientific">Anisakis simplex</name>
    <name type="common">Herring worm</name>
    <dbReference type="NCBI Taxonomy" id="6269"/>
    <lineage>
        <taxon>Eukaryota</taxon>
        <taxon>Metazoa</taxon>
        <taxon>Ecdysozoa</taxon>
        <taxon>Nematoda</taxon>
        <taxon>Chromadorea</taxon>
        <taxon>Rhabditida</taxon>
        <taxon>Spirurina</taxon>
        <taxon>Ascaridomorpha</taxon>
        <taxon>Ascaridoidea</taxon>
        <taxon>Anisakidae</taxon>
        <taxon>Anisakis</taxon>
        <taxon>Anisakis simplex complex</taxon>
    </lineage>
</organism>
<keyword evidence="6" id="KW-0812">Transmembrane</keyword>
<comment type="function">
    <text evidence="13 17">Initiates complex N-linked carbohydrate formation. Essential for the conversion of high-mannose to hybrid and complex N-glycans.</text>
</comment>
<keyword evidence="4 17" id="KW-0328">Glycosyltransferase</keyword>
<evidence type="ECO:0000256" key="12">
    <source>
        <dbReference type="ARBA" id="ARBA00023211"/>
    </source>
</evidence>
<evidence type="ECO:0000256" key="7">
    <source>
        <dbReference type="ARBA" id="ARBA00022723"/>
    </source>
</evidence>
<evidence type="ECO:0000256" key="15">
    <source>
        <dbReference type="ARBA" id="ARBA00041712"/>
    </source>
</evidence>
<dbReference type="GO" id="GO:0003827">
    <property type="term" value="F:alpha-1,3-mannosylglycoprotein 2-beta-N-acetylglucosaminyltransferase activity"/>
    <property type="evidence" value="ECO:0007669"/>
    <property type="project" value="UniProtKB-UniRule"/>
</dbReference>
<dbReference type="Pfam" id="PF03071">
    <property type="entry name" value="GNT-I"/>
    <property type="match status" value="1"/>
</dbReference>
<keyword evidence="8 17" id="KW-0735">Signal-anchor</keyword>
<evidence type="ECO:0000256" key="13">
    <source>
        <dbReference type="ARBA" id="ARBA00037706"/>
    </source>
</evidence>
<keyword evidence="5" id="KW-0808">Transferase</keyword>
<comment type="cofactor">
    <cofactor evidence="17">
        <name>Mn(2+)</name>
        <dbReference type="ChEBI" id="CHEBI:29035"/>
    </cofactor>
    <text evidence="17">The cofactor is mostly bound to the substrate.</text>
</comment>
<dbReference type="UniPathway" id="UPA00378"/>
<evidence type="ECO:0000256" key="10">
    <source>
        <dbReference type="ARBA" id="ARBA00023034"/>
    </source>
</evidence>
<evidence type="ECO:0000256" key="5">
    <source>
        <dbReference type="ARBA" id="ARBA00022679"/>
    </source>
</evidence>
<evidence type="ECO:0000256" key="1">
    <source>
        <dbReference type="ARBA" id="ARBA00004323"/>
    </source>
</evidence>
<dbReference type="AlphaFoldDB" id="A0A0M3JL29"/>
<keyword evidence="12 17" id="KW-0464">Manganese</keyword>
<keyword evidence="9" id="KW-1133">Transmembrane helix</keyword>
<comment type="pathway">
    <text evidence="2 17">Protein modification; protein glycosylation.</text>
</comment>
<protein>
    <recommendedName>
        <fullName evidence="14 17">Alpha-1,3-mannosyl-glycoprotein 2-beta-N-acetylglucosaminyltransferase</fullName>
        <shortName evidence="17">GNT-I</shortName>
        <shortName evidence="17">GlcNAc-T I</shortName>
        <ecNumber evidence="14 17">2.4.1.101</ecNumber>
    </recommendedName>
    <alternativeName>
        <fullName evidence="15 17">N-glycosyl-oligosaccharide-glycoprotein N-acetylglucosaminyltransferase I</fullName>
    </alternativeName>
</protein>
<dbReference type="InterPro" id="IPR052261">
    <property type="entry name" value="Glycosyltransferase_13"/>
</dbReference>
<dbReference type="EC" id="2.4.1.101" evidence="14 17"/>
<evidence type="ECO:0000256" key="9">
    <source>
        <dbReference type="ARBA" id="ARBA00022989"/>
    </source>
</evidence>
<evidence type="ECO:0000256" key="4">
    <source>
        <dbReference type="ARBA" id="ARBA00022676"/>
    </source>
</evidence>
<dbReference type="InterPro" id="IPR004139">
    <property type="entry name" value="Glyco_trans_13"/>
</dbReference>
<evidence type="ECO:0000256" key="2">
    <source>
        <dbReference type="ARBA" id="ARBA00004922"/>
    </source>
</evidence>
<evidence type="ECO:0000256" key="11">
    <source>
        <dbReference type="ARBA" id="ARBA00023136"/>
    </source>
</evidence>